<sequence length="76" mass="8689">MPLFKCVSVFGIIFPRGRSEHRSAVPFRGDLVWRTQDFREVLAIFKRSHTIKQVLLQSNDGLQCRRPAHAPARATA</sequence>
<evidence type="ECO:0000313" key="1">
    <source>
        <dbReference type="EMBL" id="GBP41285.1"/>
    </source>
</evidence>
<dbReference type="EMBL" id="BGZK01000396">
    <property type="protein sequence ID" value="GBP41285.1"/>
    <property type="molecule type" value="Genomic_DNA"/>
</dbReference>
<proteinExistence type="predicted"/>
<name>A0A4C1VTZ3_EUMVA</name>
<comment type="caution">
    <text evidence="1">The sequence shown here is derived from an EMBL/GenBank/DDBJ whole genome shotgun (WGS) entry which is preliminary data.</text>
</comment>
<dbReference type="Proteomes" id="UP000299102">
    <property type="component" value="Unassembled WGS sequence"/>
</dbReference>
<organism evidence="1 2">
    <name type="scientific">Eumeta variegata</name>
    <name type="common">Bagworm moth</name>
    <name type="synonym">Eumeta japonica</name>
    <dbReference type="NCBI Taxonomy" id="151549"/>
    <lineage>
        <taxon>Eukaryota</taxon>
        <taxon>Metazoa</taxon>
        <taxon>Ecdysozoa</taxon>
        <taxon>Arthropoda</taxon>
        <taxon>Hexapoda</taxon>
        <taxon>Insecta</taxon>
        <taxon>Pterygota</taxon>
        <taxon>Neoptera</taxon>
        <taxon>Endopterygota</taxon>
        <taxon>Lepidoptera</taxon>
        <taxon>Glossata</taxon>
        <taxon>Ditrysia</taxon>
        <taxon>Tineoidea</taxon>
        <taxon>Psychidae</taxon>
        <taxon>Oiketicinae</taxon>
        <taxon>Eumeta</taxon>
    </lineage>
</organism>
<reference evidence="1 2" key="1">
    <citation type="journal article" date="2019" name="Commun. Biol.">
        <title>The bagworm genome reveals a unique fibroin gene that provides high tensile strength.</title>
        <authorList>
            <person name="Kono N."/>
            <person name="Nakamura H."/>
            <person name="Ohtoshi R."/>
            <person name="Tomita M."/>
            <person name="Numata K."/>
            <person name="Arakawa K."/>
        </authorList>
    </citation>
    <scope>NUCLEOTIDE SEQUENCE [LARGE SCALE GENOMIC DNA]</scope>
</reference>
<gene>
    <name evidence="1" type="ORF">EVAR_33012_1</name>
</gene>
<accession>A0A4C1VTZ3</accession>
<protein>
    <submittedName>
        <fullName evidence="1">Uncharacterized protein</fullName>
    </submittedName>
</protein>
<keyword evidence="2" id="KW-1185">Reference proteome</keyword>
<dbReference type="AlphaFoldDB" id="A0A4C1VTZ3"/>
<evidence type="ECO:0000313" key="2">
    <source>
        <dbReference type="Proteomes" id="UP000299102"/>
    </source>
</evidence>